<dbReference type="HOGENOM" id="CLU_3079191_0_0_7"/>
<dbReference type="AlphaFoldDB" id="C4XTV0"/>
<proteinExistence type="predicted"/>
<accession>C4XTV0</accession>
<evidence type="ECO:0000313" key="1">
    <source>
        <dbReference type="EMBL" id="BAH73615.1"/>
    </source>
</evidence>
<keyword evidence="2" id="KW-1185">Reference proteome</keyword>
<dbReference type="STRING" id="573370.DMR_01240"/>
<reference evidence="1 2" key="1">
    <citation type="journal article" date="2009" name="Genome Res.">
        <title>Whole genome sequence of Desulfovibrio magneticus strain RS-1 revealed common gene clusters in magnetotactic bacteria.</title>
        <authorList>
            <person name="Nakazawa H."/>
            <person name="Arakaki A."/>
            <person name="Narita-Yamada S."/>
            <person name="Yashiro I."/>
            <person name="Jinno K."/>
            <person name="Aoki N."/>
            <person name="Tsuruyama A."/>
            <person name="Okamura Y."/>
            <person name="Tanikawa S."/>
            <person name="Fujita N."/>
            <person name="Takeyama H."/>
            <person name="Matsunaga T."/>
        </authorList>
    </citation>
    <scope>NUCLEOTIDE SEQUENCE [LARGE SCALE GENOMIC DNA]</scope>
    <source>
        <strain evidence="2">ATCC 700980 / DSM 13731 / RS-1</strain>
    </source>
</reference>
<dbReference type="KEGG" id="dma:DMR_01240"/>
<protein>
    <submittedName>
        <fullName evidence="1">Uncharacterized protein</fullName>
    </submittedName>
</protein>
<gene>
    <name evidence="1" type="ordered locus">DMR_01240</name>
</gene>
<dbReference type="Proteomes" id="UP000009071">
    <property type="component" value="Chromosome"/>
</dbReference>
<sequence length="52" mass="5468">MPQELANGVAWVGILPGAVGLPGPAPCRPLDQMSPYAPPICRQPSESMQLIL</sequence>
<dbReference type="EMBL" id="AP010904">
    <property type="protein sequence ID" value="BAH73615.1"/>
    <property type="molecule type" value="Genomic_DNA"/>
</dbReference>
<organism evidence="1 2">
    <name type="scientific">Solidesulfovibrio magneticus (strain ATCC 700980 / DSM 13731 / RS-1)</name>
    <name type="common">Desulfovibrio magneticus</name>
    <dbReference type="NCBI Taxonomy" id="573370"/>
    <lineage>
        <taxon>Bacteria</taxon>
        <taxon>Pseudomonadati</taxon>
        <taxon>Thermodesulfobacteriota</taxon>
        <taxon>Desulfovibrionia</taxon>
        <taxon>Desulfovibrionales</taxon>
        <taxon>Desulfovibrionaceae</taxon>
        <taxon>Solidesulfovibrio</taxon>
    </lineage>
</organism>
<evidence type="ECO:0000313" key="2">
    <source>
        <dbReference type="Proteomes" id="UP000009071"/>
    </source>
</evidence>
<name>C4XTV0_SOLM1</name>